<dbReference type="EMBL" id="KN832878">
    <property type="protein sequence ID" value="KIM99836.1"/>
    <property type="molecule type" value="Genomic_DNA"/>
</dbReference>
<evidence type="ECO:0000259" key="2">
    <source>
        <dbReference type="Pfam" id="PF26640"/>
    </source>
</evidence>
<evidence type="ECO:0000313" key="4">
    <source>
        <dbReference type="Proteomes" id="UP000054321"/>
    </source>
</evidence>
<dbReference type="AlphaFoldDB" id="A0A0C3HBT9"/>
<dbReference type="STRING" id="913774.A0A0C3HBT9"/>
<protein>
    <submittedName>
        <fullName evidence="3">Uncharacterized protein</fullName>
    </submittedName>
</protein>
<accession>A0A0C3HBT9</accession>
<organism evidence="3 4">
    <name type="scientific">Oidiodendron maius (strain Zn)</name>
    <dbReference type="NCBI Taxonomy" id="913774"/>
    <lineage>
        <taxon>Eukaryota</taxon>
        <taxon>Fungi</taxon>
        <taxon>Dikarya</taxon>
        <taxon>Ascomycota</taxon>
        <taxon>Pezizomycotina</taxon>
        <taxon>Leotiomycetes</taxon>
        <taxon>Leotiomycetes incertae sedis</taxon>
        <taxon>Myxotrichaceae</taxon>
        <taxon>Oidiodendron</taxon>
    </lineage>
</organism>
<feature type="domain" description="DUF8212" evidence="2">
    <location>
        <begin position="214"/>
        <end position="235"/>
    </location>
</feature>
<sequence>MYLVNTENLKLEKFEGGKIPLYATLSHTWDKDEITLQEMQLGLTDKNAGYEKVKRTCLIAKIHGFDYIWIDTCCIDKTSSAELSEAINSMYHWYQDSGICYAYLADVLIMDQLSNSRWFTRGWTLQELIAPTIMIFLNKEWQQIGTKSGLGSIISKVTGIPNSILQGTNPQSASLAERMSWAANRKTTRIEDLAYSLMGIFGVNMPLLYGEGERAFYRLQEEIIKVSDDHSLFAW</sequence>
<keyword evidence="4" id="KW-1185">Reference proteome</keyword>
<feature type="domain" description="Heterokaryon incompatibility" evidence="1">
    <location>
        <begin position="22"/>
        <end position="105"/>
    </location>
</feature>
<proteinExistence type="predicted"/>
<dbReference type="InParanoid" id="A0A0C3HBT9"/>
<feature type="non-terminal residue" evidence="3">
    <location>
        <position position="235"/>
    </location>
</feature>
<name>A0A0C3HBT9_OIDMZ</name>
<dbReference type="Pfam" id="PF06985">
    <property type="entry name" value="HET"/>
    <property type="match status" value="1"/>
</dbReference>
<dbReference type="Pfam" id="PF26640">
    <property type="entry name" value="DUF8212"/>
    <property type="match status" value="1"/>
</dbReference>
<dbReference type="OrthoDB" id="674604at2759"/>
<dbReference type="InterPro" id="IPR058525">
    <property type="entry name" value="DUF8212"/>
</dbReference>
<reference evidence="3 4" key="1">
    <citation type="submission" date="2014-04" db="EMBL/GenBank/DDBJ databases">
        <authorList>
            <consortium name="DOE Joint Genome Institute"/>
            <person name="Kuo A."/>
            <person name="Martino E."/>
            <person name="Perotto S."/>
            <person name="Kohler A."/>
            <person name="Nagy L.G."/>
            <person name="Floudas D."/>
            <person name="Copeland A."/>
            <person name="Barry K.W."/>
            <person name="Cichocki N."/>
            <person name="Veneault-Fourrey C."/>
            <person name="LaButti K."/>
            <person name="Lindquist E.A."/>
            <person name="Lipzen A."/>
            <person name="Lundell T."/>
            <person name="Morin E."/>
            <person name="Murat C."/>
            <person name="Sun H."/>
            <person name="Tunlid A."/>
            <person name="Henrissat B."/>
            <person name="Grigoriev I.V."/>
            <person name="Hibbett D.S."/>
            <person name="Martin F."/>
            <person name="Nordberg H.P."/>
            <person name="Cantor M.N."/>
            <person name="Hua S.X."/>
        </authorList>
    </citation>
    <scope>NUCLEOTIDE SEQUENCE [LARGE SCALE GENOMIC DNA]</scope>
    <source>
        <strain evidence="3 4">Zn</strain>
    </source>
</reference>
<dbReference type="HOGENOM" id="CLU_000288_138_0_1"/>
<dbReference type="PANTHER" id="PTHR10622">
    <property type="entry name" value="HET DOMAIN-CONTAINING PROTEIN"/>
    <property type="match status" value="1"/>
</dbReference>
<dbReference type="InterPro" id="IPR010730">
    <property type="entry name" value="HET"/>
</dbReference>
<evidence type="ECO:0000259" key="1">
    <source>
        <dbReference type="Pfam" id="PF06985"/>
    </source>
</evidence>
<gene>
    <name evidence="3" type="ORF">OIDMADRAFT_63486</name>
</gene>
<dbReference type="Proteomes" id="UP000054321">
    <property type="component" value="Unassembled WGS sequence"/>
</dbReference>
<evidence type="ECO:0000313" key="3">
    <source>
        <dbReference type="EMBL" id="KIM99836.1"/>
    </source>
</evidence>
<reference evidence="4" key="2">
    <citation type="submission" date="2015-01" db="EMBL/GenBank/DDBJ databases">
        <title>Evolutionary Origins and Diversification of the Mycorrhizal Mutualists.</title>
        <authorList>
            <consortium name="DOE Joint Genome Institute"/>
            <consortium name="Mycorrhizal Genomics Consortium"/>
            <person name="Kohler A."/>
            <person name="Kuo A."/>
            <person name="Nagy L.G."/>
            <person name="Floudas D."/>
            <person name="Copeland A."/>
            <person name="Barry K.W."/>
            <person name="Cichocki N."/>
            <person name="Veneault-Fourrey C."/>
            <person name="LaButti K."/>
            <person name="Lindquist E.A."/>
            <person name="Lipzen A."/>
            <person name="Lundell T."/>
            <person name="Morin E."/>
            <person name="Murat C."/>
            <person name="Riley R."/>
            <person name="Ohm R."/>
            <person name="Sun H."/>
            <person name="Tunlid A."/>
            <person name="Henrissat B."/>
            <person name="Grigoriev I.V."/>
            <person name="Hibbett D.S."/>
            <person name="Martin F."/>
        </authorList>
    </citation>
    <scope>NUCLEOTIDE SEQUENCE [LARGE SCALE GENOMIC DNA]</scope>
    <source>
        <strain evidence="4">Zn</strain>
    </source>
</reference>
<dbReference type="PANTHER" id="PTHR10622:SF10">
    <property type="entry name" value="HET DOMAIN-CONTAINING PROTEIN"/>
    <property type="match status" value="1"/>
</dbReference>